<gene>
    <name evidence="2" type="ORF">ACAOBT_LOCUS16866</name>
</gene>
<keyword evidence="1" id="KW-0812">Transmembrane</keyword>
<feature type="transmembrane region" description="Helical" evidence="1">
    <location>
        <begin position="16"/>
        <end position="37"/>
    </location>
</feature>
<evidence type="ECO:0000313" key="3">
    <source>
        <dbReference type="Proteomes" id="UP001152888"/>
    </source>
</evidence>
<keyword evidence="1" id="KW-1133">Transmembrane helix</keyword>
<name>A0A9P0L3M0_ACAOB</name>
<evidence type="ECO:0000313" key="2">
    <source>
        <dbReference type="EMBL" id="CAH1985757.1"/>
    </source>
</evidence>
<comment type="caution">
    <text evidence="2">The sequence shown here is derived from an EMBL/GenBank/DDBJ whole genome shotgun (WGS) entry which is preliminary data.</text>
</comment>
<evidence type="ECO:0000256" key="1">
    <source>
        <dbReference type="SAM" id="Phobius"/>
    </source>
</evidence>
<accession>A0A9P0L3M0</accession>
<sequence>MSVVTSVLVIYNTLDVISIASLHWIMFELCTFIVCCLREMLTGVEYNNNLRDHGPFYTQILYKIFSNVHATFVIMGVSNE</sequence>
<keyword evidence="1" id="KW-0472">Membrane</keyword>
<reference evidence="2" key="1">
    <citation type="submission" date="2022-03" db="EMBL/GenBank/DDBJ databases">
        <authorList>
            <person name="Sayadi A."/>
        </authorList>
    </citation>
    <scope>NUCLEOTIDE SEQUENCE</scope>
</reference>
<dbReference type="Proteomes" id="UP001152888">
    <property type="component" value="Unassembled WGS sequence"/>
</dbReference>
<organism evidence="2 3">
    <name type="scientific">Acanthoscelides obtectus</name>
    <name type="common">Bean weevil</name>
    <name type="synonym">Bruchus obtectus</name>
    <dbReference type="NCBI Taxonomy" id="200917"/>
    <lineage>
        <taxon>Eukaryota</taxon>
        <taxon>Metazoa</taxon>
        <taxon>Ecdysozoa</taxon>
        <taxon>Arthropoda</taxon>
        <taxon>Hexapoda</taxon>
        <taxon>Insecta</taxon>
        <taxon>Pterygota</taxon>
        <taxon>Neoptera</taxon>
        <taxon>Endopterygota</taxon>
        <taxon>Coleoptera</taxon>
        <taxon>Polyphaga</taxon>
        <taxon>Cucujiformia</taxon>
        <taxon>Chrysomeloidea</taxon>
        <taxon>Chrysomelidae</taxon>
        <taxon>Bruchinae</taxon>
        <taxon>Bruchini</taxon>
        <taxon>Acanthoscelides</taxon>
    </lineage>
</organism>
<keyword evidence="3" id="KW-1185">Reference proteome</keyword>
<dbReference type="EMBL" id="CAKOFQ010006986">
    <property type="protein sequence ID" value="CAH1985757.1"/>
    <property type="molecule type" value="Genomic_DNA"/>
</dbReference>
<dbReference type="AlphaFoldDB" id="A0A9P0L3M0"/>
<proteinExistence type="predicted"/>
<protein>
    <submittedName>
        <fullName evidence="2">Uncharacterized protein</fullName>
    </submittedName>
</protein>